<reference evidence="4" key="2">
    <citation type="submission" date="2010-05" db="EMBL/GenBank/DDBJ databases">
        <title>The genome sequence of Magnaporthe poae strain ATCC 64411.</title>
        <authorList>
            <person name="Ma L.-J."/>
            <person name="Dead R."/>
            <person name="Young S."/>
            <person name="Zeng Q."/>
            <person name="Koehrsen M."/>
            <person name="Alvarado L."/>
            <person name="Berlin A."/>
            <person name="Chapman S.B."/>
            <person name="Chen Z."/>
            <person name="Freedman E."/>
            <person name="Gellesch M."/>
            <person name="Goldberg J."/>
            <person name="Griggs A."/>
            <person name="Gujja S."/>
            <person name="Heilman E.R."/>
            <person name="Heiman D."/>
            <person name="Hepburn T."/>
            <person name="Howarth C."/>
            <person name="Jen D."/>
            <person name="Larson L."/>
            <person name="Mehta T."/>
            <person name="Neiman D."/>
            <person name="Pearson M."/>
            <person name="Roberts A."/>
            <person name="Saif S."/>
            <person name="Shea T."/>
            <person name="Shenoy N."/>
            <person name="Sisk P."/>
            <person name="Stolte C."/>
            <person name="Sykes S."/>
            <person name="Walk T."/>
            <person name="White J."/>
            <person name="Yandava C."/>
            <person name="Haas B."/>
            <person name="Nusbaum C."/>
            <person name="Birren B."/>
        </authorList>
    </citation>
    <scope>NUCLEOTIDE SEQUENCE [LARGE SCALE GENOMIC DNA]</scope>
    <source>
        <strain evidence="4">ATCC 64411 / 73-15</strain>
    </source>
</reference>
<dbReference type="VEuPathDB" id="FungiDB:MAPG_04103"/>
<feature type="compositionally biased region" description="Basic and acidic residues" evidence="1">
    <location>
        <begin position="285"/>
        <end position="299"/>
    </location>
</feature>
<organism evidence="3 4">
    <name type="scientific">Magnaporthiopsis poae (strain ATCC 64411 / 73-15)</name>
    <name type="common">Kentucky bluegrass fungus</name>
    <name type="synonym">Magnaporthe poae</name>
    <dbReference type="NCBI Taxonomy" id="644358"/>
    <lineage>
        <taxon>Eukaryota</taxon>
        <taxon>Fungi</taxon>
        <taxon>Dikarya</taxon>
        <taxon>Ascomycota</taxon>
        <taxon>Pezizomycotina</taxon>
        <taxon>Sordariomycetes</taxon>
        <taxon>Sordariomycetidae</taxon>
        <taxon>Magnaporthales</taxon>
        <taxon>Magnaporthaceae</taxon>
        <taxon>Magnaporthiopsis</taxon>
    </lineage>
</organism>
<dbReference type="EMBL" id="GL876968">
    <property type="protein sequence ID" value="KLU85071.1"/>
    <property type="molecule type" value="Genomic_DNA"/>
</dbReference>
<reference evidence="3" key="4">
    <citation type="journal article" date="2015" name="G3 (Bethesda)">
        <title>Genome sequences of three phytopathogenic species of the Magnaporthaceae family of fungi.</title>
        <authorList>
            <person name="Okagaki L.H."/>
            <person name="Nunes C.C."/>
            <person name="Sailsbery J."/>
            <person name="Clay B."/>
            <person name="Brown D."/>
            <person name="John T."/>
            <person name="Oh Y."/>
            <person name="Young N."/>
            <person name="Fitzgerald M."/>
            <person name="Haas B.J."/>
            <person name="Zeng Q."/>
            <person name="Young S."/>
            <person name="Adiconis X."/>
            <person name="Fan L."/>
            <person name="Levin J.Z."/>
            <person name="Mitchell T.K."/>
            <person name="Okubara P.A."/>
            <person name="Farman M.L."/>
            <person name="Kohn L.M."/>
            <person name="Birren B."/>
            <person name="Ma L.-J."/>
            <person name="Dean R.A."/>
        </authorList>
    </citation>
    <scope>NUCLEOTIDE SEQUENCE</scope>
    <source>
        <strain evidence="3">ATCC 64411 / 73-15</strain>
    </source>
</reference>
<feature type="compositionally biased region" description="Low complexity" evidence="1">
    <location>
        <begin position="139"/>
        <end position="148"/>
    </location>
</feature>
<keyword evidence="4" id="KW-1185">Reference proteome</keyword>
<name>A0A0C4DVU0_MAGP6</name>
<evidence type="ECO:0000313" key="2">
    <source>
        <dbReference type="EMBL" id="KLU85071.1"/>
    </source>
</evidence>
<sequence length="308" mass="34013">MAMAGLMGSQLGLGGLEAAPCRLDSKNRVVASSVFLRVKPYLSVCISNSLVLRLALSLSRPGFRAFGLRDHPRTNAAQQVTALGKATPNRLLRDINASTVKVPRRAREEVYLPRAAYPRFGDSAQACHQYHPGALPNTAAAAGGHPAASTLPSARGGVSSSSPGCRMPAPSAAAKGDPVASPHPRPSEPETIDVISVDVDPKPEKKKKKKKEKRHHTRRERSRSSSRSSHSHEVYVERERIVPMPVPVVVRREPEYETFRYVEAAPPRPMRYLPAPPSPPRSRSRSRDSDERLRVSIHDQHRRREYYP</sequence>
<feature type="compositionally biased region" description="Basic residues" evidence="1">
    <location>
        <begin position="204"/>
        <end position="221"/>
    </location>
</feature>
<protein>
    <submittedName>
        <fullName evidence="2 3">Uncharacterized protein</fullName>
    </submittedName>
</protein>
<dbReference type="EnsemblFungi" id="MAPG_04103T0">
    <property type="protein sequence ID" value="MAPG_04103T0"/>
    <property type="gene ID" value="MAPG_04103"/>
</dbReference>
<reference evidence="2" key="1">
    <citation type="submission" date="2010-05" db="EMBL/GenBank/DDBJ databases">
        <title>The Genome Sequence of Magnaporthe poae strain ATCC 64411.</title>
        <authorList>
            <consortium name="The Broad Institute Genome Sequencing Platform"/>
            <consortium name="Broad Institute Genome Sequencing Center for Infectious Disease"/>
            <person name="Ma L.-J."/>
            <person name="Dead R."/>
            <person name="Young S."/>
            <person name="Zeng Q."/>
            <person name="Koehrsen M."/>
            <person name="Alvarado L."/>
            <person name="Berlin A."/>
            <person name="Chapman S.B."/>
            <person name="Chen Z."/>
            <person name="Freedman E."/>
            <person name="Gellesch M."/>
            <person name="Goldberg J."/>
            <person name="Griggs A."/>
            <person name="Gujja S."/>
            <person name="Heilman E.R."/>
            <person name="Heiman D."/>
            <person name="Hepburn T."/>
            <person name="Howarth C."/>
            <person name="Jen D."/>
            <person name="Larson L."/>
            <person name="Mehta T."/>
            <person name="Neiman D."/>
            <person name="Pearson M."/>
            <person name="Roberts A."/>
            <person name="Saif S."/>
            <person name="Shea T."/>
            <person name="Shenoy N."/>
            <person name="Sisk P."/>
            <person name="Stolte C."/>
            <person name="Sykes S."/>
            <person name="Walk T."/>
            <person name="White J."/>
            <person name="Yandava C."/>
            <person name="Haas B."/>
            <person name="Nusbaum C."/>
            <person name="Birren B."/>
        </authorList>
    </citation>
    <scope>NUCLEOTIDE SEQUENCE</scope>
    <source>
        <strain evidence="2">ATCC 64411</strain>
    </source>
</reference>
<dbReference type="eggNOG" id="ENOG502RPA0">
    <property type="taxonomic scope" value="Eukaryota"/>
</dbReference>
<feature type="compositionally biased region" description="Pro residues" evidence="1">
    <location>
        <begin position="266"/>
        <end position="280"/>
    </location>
</feature>
<reference evidence="3" key="5">
    <citation type="submission" date="2015-06" db="UniProtKB">
        <authorList>
            <consortium name="EnsemblFungi"/>
        </authorList>
    </citation>
    <scope>IDENTIFICATION</scope>
    <source>
        <strain evidence="3">ATCC 64411</strain>
    </source>
</reference>
<proteinExistence type="predicted"/>
<feature type="region of interest" description="Disordered" evidence="1">
    <location>
        <begin position="138"/>
        <end position="238"/>
    </location>
</feature>
<evidence type="ECO:0000313" key="3">
    <source>
        <dbReference type="EnsemblFungi" id="MAPG_04103T0"/>
    </source>
</evidence>
<evidence type="ECO:0000256" key="1">
    <source>
        <dbReference type="SAM" id="MobiDB-lite"/>
    </source>
</evidence>
<dbReference type="Proteomes" id="UP000011715">
    <property type="component" value="Unassembled WGS sequence"/>
</dbReference>
<reference evidence="2" key="3">
    <citation type="submission" date="2011-03" db="EMBL/GenBank/DDBJ databases">
        <title>Annotation of Magnaporthe poae ATCC 64411.</title>
        <authorList>
            <person name="Ma L.-J."/>
            <person name="Dead R."/>
            <person name="Young S.K."/>
            <person name="Zeng Q."/>
            <person name="Gargeya S."/>
            <person name="Fitzgerald M."/>
            <person name="Haas B."/>
            <person name="Abouelleil A."/>
            <person name="Alvarado L."/>
            <person name="Arachchi H.M."/>
            <person name="Berlin A."/>
            <person name="Brown A."/>
            <person name="Chapman S.B."/>
            <person name="Chen Z."/>
            <person name="Dunbar C."/>
            <person name="Freedman E."/>
            <person name="Gearin G."/>
            <person name="Gellesch M."/>
            <person name="Goldberg J."/>
            <person name="Griggs A."/>
            <person name="Gujja S."/>
            <person name="Heiman D."/>
            <person name="Howarth C."/>
            <person name="Larson L."/>
            <person name="Lui A."/>
            <person name="MacDonald P.J.P."/>
            <person name="Mehta T."/>
            <person name="Montmayeur A."/>
            <person name="Murphy C."/>
            <person name="Neiman D."/>
            <person name="Pearson M."/>
            <person name="Priest M."/>
            <person name="Roberts A."/>
            <person name="Saif S."/>
            <person name="Shea T."/>
            <person name="Shenoy N."/>
            <person name="Sisk P."/>
            <person name="Stolte C."/>
            <person name="Sykes S."/>
            <person name="Yandava C."/>
            <person name="Wortman J."/>
            <person name="Nusbaum C."/>
            <person name="Birren B."/>
        </authorList>
    </citation>
    <scope>NUCLEOTIDE SEQUENCE</scope>
    <source>
        <strain evidence="2">ATCC 64411</strain>
    </source>
</reference>
<feature type="region of interest" description="Disordered" evidence="1">
    <location>
        <begin position="260"/>
        <end position="308"/>
    </location>
</feature>
<accession>A0A0C4DVU0</accession>
<evidence type="ECO:0000313" key="4">
    <source>
        <dbReference type="Proteomes" id="UP000011715"/>
    </source>
</evidence>
<dbReference type="EMBL" id="ADBL01000969">
    <property type="status" value="NOT_ANNOTATED_CDS"/>
    <property type="molecule type" value="Genomic_DNA"/>
</dbReference>
<gene>
    <name evidence="2" type="ORF">MAPG_04103</name>
</gene>
<dbReference type="STRING" id="644358.A0A0C4DVU0"/>
<dbReference type="AlphaFoldDB" id="A0A0C4DVU0"/>